<dbReference type="RefSeq" id="WP_184393969.1">
    <property type="nucleotide sequence ID" value="NZ_JACHDB010000001.1"/>
</dbReference>
<dbReference type="AlphaFoldDB" id="A0A7W8QQN6"/>
<dbReference type="Proteomes" id="UP000572635">
    <property type="component" value="Unassembled WGS sequence"/>
</dbReference>
<feature type="domain" description="Methyltransferase type 11" evidence="1">
    <location>
        <begin position="49"/>
        <end position="130"/>
    </location>
</feature>
<reference evidence="2 3" key="1">
    <citation type="submission" date="2020-08" db="EMBL/GenBank/DDBJ databases">
        <title>Sequencing the genomes of 1000 actinobacteria strains.</title>
        <authorList>
            <person name="Klenk H.-P."/>
        </authorList>
    </citation>
    <scope>NUCLEOTIDE SEQUENCE [LARGE SCALE GENOMIC DNA]</scope>
    <source>
        <strain evidence="2 3">DSM 44551</strain>
    </source>
</reference>
<dbReference type="Pfam" id="PF08241">
    <property type="entry name" value="Methyltransf_11"/>
    <property type="match status" value="1"/>
</dbReference>
<evidence type="ECO:0000313" key="2">
    <source>
        <dbReference type="EMBL" id="MBB5433851.1"/>
    </source>
</evidence>
<evidence type="ECO:0000313" key="3">
    <source>
        <dbReference type="Proteomes" id="UP000572635"/>
    </source>
</evidence>
<dbReference type="InterPro" id="IPR013216">
    <property type="entry name" value="Methyltransf_11"/>
</dbReference>
<dbReference type="InterPro" id="IPR029063">
    <property type="entry name" value="SAM-dependent_MTases_sf"/>
</dbReference>
<organism evidence="2 3">
    <name type="scientific">Nocardiopsis composta</name>
    <dbReference type="NCBI Taxonomy" id="157465"/>
    <lineage>
        <taxon>Bacteria</taxon>
        <taxon>Bacillati</taxon>
        <taxon>Actinomycetota</taxon>
        <taxon>Actinomycetes</taxon>
        <taxon>Streptosporangiales</taxon>
        <taxon>Nocardiopsidaceae</taxon>
        <taxon>Nocardiopsis</taxon>
    </lineage>
</organism>
<keyword evidence="2" id="KW-0808">Transferase</keyword>
<gene>
    <name evidence="2" type="ORF">HDA36_003935</name>
</gene>
<keyword evidence="3" id="KW-1185">Reference proteome</keyword>
<proteinExistence type="predicted"/>
<evidence type="ECO:0000259" key="1">
    <source>
        <dbReference type="Pfam" id="PF08241"/>
    </source>
</evidence>
<dbReference type="Gene3D" id="3.40.50.150">
    <property type="entry name" value="Vaccinia Virus protein VP39"/>
    <property type="match status" value="1"/>
</dbReference>
<dbReference type="GO" id="GO:0008757">
    <property type="term" value="F:S-adenosylmethionine-dependent methyltransferase activity"/>
    <property type="evidence" value="ECO:0007669"/>
    <property type="project" value="InterPro"/>
</dbReference>
<dbReference type="SUPFAM" id="SSF53335">
    <property type="entry name" value="S-adenosyl-L-methionine-dependent methyltransferases"/>
    <property type="match status" value="1"/>
</dbReference>
<dbReference type="GO" id="GO:0032259">
    <property type="term" value="P:methylation"/>
    <property type="evidence" value="ECO:0007669"/>
    <property type="project" value="UniProtKB-KW"/>
</dbReference>
<name>A0A7W8QQN6_9ACTN</name>
<sequence length="280" mass="28752">MSGPDPSGYAPAWLALREPADAEARSADLVAEVRGRLAGRAPGPLLVRDLGSGTGAMARWLAGRLPGPQHWVLYDRDPELLARAAAAAPPRAADGSPVGLEVREADLTALGAPDLAGAGLVTASALLDLLTAEEVAGLAAACTGAGCAALITLSVAGRVELDPADPLDAGLQAAFNAHQRRACGDRRPLGPDAPGAAARAFREHGAEVLLRPSPWRLGPARPELLRVWLHGWVAAAVEQAPALAAGAAGYLARRTGQRESGRLHATVHHTDLLALPPEPS</sequence>
<keyword evidence="2" id="KW-0489">Methyltransferase</keyword>
<protein>
    <submittedName>
        <fullName evidence="2">SAM-dependent methyltransferase</fullName>
    </submittedName>
</protein>
<dbReference type="EMBL" id="JACHDB010000001">
    <property type="protein sequence ID" value="MBB5433851.1"/>
    <property type="molecule type" value="Genomic_DNA"/>
</dbReference>
<accession>A0A7W8QQN6</accession>
<comment type="caution">
    <text evidence="2">The sequence shown here is derived from an EMBL/GenBank/DDBJ whole genome shotgun (WGS) entry which is preliminary data.</text>
</comment>